<dbReference type="Proteomes" id="UP001236369">
    <property type="component" value="Unassembled WGS sequence"/>
</dbReference>
<evidence type="ECO:0000313" key="6">
    <source>
        <dbReference type="EMBL" id="MDQ0443280.1"/>
    </source>
</evidence>
<dbReference type="GO" id="GO:0102208">
    <property type="term" value="F:2-polyprenyl-6-hydroxyphenol methylase activity"/>
    <property type="evidence" value="ECO:0007669"/>
    <property type="project" value="UniProtKB-EC"/>
</dbReference>
<accession>A0ABU0HLT6</accession>
<evidence type="ECO:0000256" key="3">
    <source>
        <dbReference type="ARBA" id="ARBA00022688"/>
    </source>
</evidence>
<evidence type="ECO:0000256" key="1">
    <source>
        <dbReference type="ARBA" id="ARBA00022603"/>
    </source>
</evidence>
<dbReference type="InterPro" id="IPR013216">
    <property type="entry name" value="Methyltransf_11"/>
</dbReference>
<dbReference type="Gene3D" id="3.40.50.150">
    <property type="entry name" value="Vaccinia Virus protein VP39"/>
    <property type="match status" value="1"/>
</dbReference>
<name>A0ABU0HLT6_9HYPH</name>
<gene>
    <name evidence="6" type="ORF">QO016_002778</name>
</gene>
<dbReference type="RefSeq" id="WP_238248999.1">
    <property type="nucleotide sequence ID" value="NZ_BPQX01000026.1"/>
</dbReference>
<dbReference type="GO" id="GO:0032259">
    <property type="term" value="P:methylation"/>
    <property type="evidence" value="ECO:0007669"/>
    <property type="project" value="UniProtKB-KW"/>
</dbReference>
<evidence type="ECO:0000259" key="5">
    <source>
        <dbReference type="Pfam" id="PF08241"/>
    </source>
</evidence>
<dbReference type="Pfam" id="PF08241">
    <property type="entry name" value="Methyltransf_11"/>
    <property type="match status" value="1"/>
</dbReference>
<dbReference type="InterPro" id="IPR029063">
    <property type="entry name" value="SAM-dependent_MTases_sf"/>
</dbReference>
<keyword evidence="3" id="KW-0831">Ubiquinone biosynthesis</keyword>
<dbReference type="InterPro" id="IPR010233">
    <property type="entry name" value="UbiG_MeTrfase"/>
</dbReference>
<keyword evidence="4" id="KW-0949">S-adenosyl-L-methionine</keyword>
<evidence type="ECO:0000313" key="7">
    <source>
        <dbReference type="Proteomes" id="UP001236369"/>
    </source>
</evidence>
<keyword evidence="7" id="KW-1185">Reference proteome</keyword>
<keyword evidence="2 6" id="KW-0808">Transferase</keyword>
<dbReference type="GO" id="GO:0061542">
    <property type="term" value="F:3-demethylubiquinol 3-O-methyltransferase activity"/>
    <property type="evidence" value="ECO:0007669"/>
    <property type="project" value="UniProtKB-EC"/>
</dbReference>
<dbReference type="EC" id="2.1.1.222" evidence="6"/>
<reference evidence="6 7" key="1">
    <citation type="submission" date="2023-07" db="EMBL/GenBank/DDBJ databases">
        <title>Genomic Encyclopedia of Type Strains, Phase IV (KMG-IV): sequencing the most valuable type-strain genomes for metagenomic binning, comparative biology and taxonomic classification.</title>
        <authorList>
            <person name="Goeker M."/>
        </authorList>
    </citation>
    <scope>NUCLEOTIDE SEQUENCE [LARGE SCALE GENOMIC DNA]</scope>
    <source>
        <strain evidence="6 7">DSM 19562</strain>
    </source>
</reference>
<evidence type="ECO:0000256" key="4">
    <source>
        <dbReference type="ARBA" id="ARBA00022691"/>
    </source>
</evidence>
<evidence type="ECO:0000256" key="2">
    <source>
        <dbReference type="ARBA" id="ARBA00022679"/>
    </source>
</evidence>
<organism evidence="6 7">
    <name type="scientific">Methylobacterium persicinum</name>
    <dbReference type="NCBI Taxonomy" id="374426"/>
    <lineage>
        <taxon>Bacteria</taxon>
        <taxon>Pseudomonadati</taxon>
        <taxon>Pseudomonadota</taxon>
        <taxon>Alphaproteobacteria</taxon>
        <taxon>Hyphomicrobiales</taxon>
        <taxon>Methylobacteriaceae</taxon>
        <taxon>Methylobacterium</taxon>
    </lineage>
</organism>
<dbReference type="SUPFAM" id="SSF53335">
    <property type="entry name" value="S-adenosyl-L-methionine-dependent methyltransferases"/>
    <property type="match status" value="1"/>
</dbReference>
<keyword evidence="1 6" id="KW-0489">Methyltransferase</keyword>
<protein>
    <submittedName>
        <fullName evidence="6">2-polyprenyl-6-hydroxyphenyl methylase/3-demethylubiquinone-9 3-methyltransferase</fullName>
        <ecNumber evidence="6">2.1.1.222</ecNumber>
        <ecNumber evidence="6">2.1.1.64</ecNumber>
    </submittedName>
</protein>
<dbReference type="CDD" id="cd02440">
    <property type="entry name" value="AdoMet_MTases"/>
    <property type="match status" value="1"/>
</dbReference>
<comment type="caution">
    <text evidence="6">The sequence shown here is derived from an EMBL/GenBank/DDBJ whole genome shotgun (WGS) entry which is preliminary data.</text>
</comment>
<sequence>MTDSGTSLYDRHGPDWWGGSTRWLRQLSKLVPARLARFDPVVGDWRGLAVLDLGCGGGFMAEALALRGAAVTGVDPSEPALEAARSHAAEGSLSIAYRQGVGEAIPVATGSMDVVVCVDVLEHVDDLDRVLDEVRRVLKPGGLFLFDTVNRTWLATLVMVRFAETILRILPPGTHEPDRFVRPEELRAALSARGFTVPPFVGFGPRGLDSRGDFTFGPLPTTAVLYLGQARAPG</sequence>
<dbReference type="NCBIfam" id="TIGR01983">
    <property type="entry name" value="UbiG"/>
    <property type="match status" value="1"/>
</dbReference>
<dbReference type="PANTHER" id="PTHR43464">
    <property type="entry name" value="METHYLTRANSFERASE"/>
    <property type="match status" value="1"/>
</dbReference>
<dbReference type="EMBL" id="JAUSVV010000005">
    <property type="protein sequence ID" value="MDQ0443280.1"/>
    <property type="molecule type" value="Genomic_DNA"/>
</dbReference>
<proteinExistence type="predicted"/>
<feature type="domain" description="Methyltransferase type 11" evidence="5">
    <location>
        <begin position="51"/>
        <end position="146"/>
    </location>
</feature>
<dbReference type="PANTHER" id="PTHR43464:SF19">
    <property type="entry name" value="UBIQUINONE BIOSYNTHESIS O-METHYLTRANSFERASE, MITOCHONDRIAL"/>
    <property type="match status" value="1"/>
</dbReference>
<dbReference type="EC" id="2.1.1.64" evidence="6"/>